<accession>A0AAX4HN96</accession>
<evidence type="ECO:0000256" key="3">
    <source>
        <dbReference type="ARBA" id="ARBA00023002"/>
    </source>
</evidence>
<evidence type="ECO:0000256" key="2">
    <source>
        <dbReference type="ARBA" id="ARBA00022729"/>
    </source>
</evidence>
<evidence type="ECO:0000256" key="4">
    <source>
        <dbReference type="ARBA" id="ARBA00023157"/>
    </source>
</evidence>
<dbReference type="Gene3D" id="3.40.30.10">
    <property type="entry name" value="Glutaredoxin"/>
    <property type="match status" value="1"/>
</dbReference>
<reference evidence="9 10" key="1">
    <citation type="submission" date="2023-11" db="EMBL/GenBank/DDBJ databases">
        <title>Peredibacter starrii A3.12.</title>
        <authorList>
            <person name="Mitchell R.J."/>
        </authorList>
    </citation>
    <scope>NUCLEOTIDE SEQUENCE [LARGE SCALE GENOMIC DNA]</scope>
    <source>
        <strain evidence="9 10">A3.12</strain>
    </source>
</reference>
<evidence type="ECO:0000313" key="10">
    <source>
        <dbReference type="Proteomes" id="UP001324634"/>
    </source>
</evidence>
<dbReference type="InterPro" id="IPR013766">
    <property type="entry name" value="Thioredoxin_domain"/>
</dbReference>
<dbReference type="SUPFAM" id="SSF52833">
    <property type="entry name" value="Thioredoxin-like"/>
    <property type="match status" value="1"/>
</dbReference>
<dbReference type="PROSITE" id="PS51257">
    <property type="entry name" value="PROKAR_LIPOPROTEIN"/>
    <property type="match status" value="1"/>
</dbReference>
<comment type="similarity">
    <text evidence="1">Belongs to the thioredoxin family. DsbA subfamily.</text>
</comment>
<name>A0AAX4HN96_9BACT</name>
<keyword evidence="2" id="KW-0732">Signal</keyword>
<evidence type="ECO:0000313" key="9">
    <source>
        <dbReference type="EMBL" id="WPU64706.1"/>
    </source>
</evidence>
<dbReference type="GO" id="GO:0016491">
    <property type="term" value="F:oxidoreductase activity"/>
    <property type="evidence" value="ECO:0007669"/>
    <property type="project" value="UniProtKB-KW"/>
</dbReference>
<keyword evidence="10" id="KW-1185">Reference proteome</keyword>
<feature type="compositionally biased region" description="Basic and acidic residues" evidence="7">
    <location>
        <begin position="57"/>
        <end position="76"/>
    </location>
</feature>
<evidence type="ECO:0000256" key="6">
    <source>
        <dbReference type="SAM" id="Coils"/>
    </source>
</evidence>
<dbReference type="KEGG" id="psti:SOO65_18590"/>
<dbReference type="AlphaFoldDB" id="A0AAX4HN96"/>
<dbReference type="PANTHER" id="PTHR13887">
    <property type="entry name" value="GLUTATHIONE S-TRANSFERASE KAPPA"/>
    <property type="match status" value="1"/>
</dbReference>
<feature type="domain" description="Thioredoxin" evidence="8">
    <location>
        <begin position="43"/>
        <end position="253"/>
    </location>
</feature>
<keyword evidence="6" id="KW-0175">Coiled coil</keyword>
<dbReference type="RefSeq" id="WP_321393995.1">
    <property type="nucleotide sequence ID" value="NZ_CP139487.1"/>
</dbReference>
<keyword evidence="4" id="KW-1015">Disulfide bond</keyword>
<dbReference type="Proteomes" id="UP001324634">
    <property type="component" value="Chromosome"/>
</dbReference>
<feature type="region of interest" description="Disordered" evidence="7">
    <location>
        <begin position="57"/>
        <end position="78"/>
    </location>
</feature>
<keyword evidence="3" id="KW-0560">Oxidoreductase</keyword>
<dbReference type="EMBL" id="CP139487">
    <property type="protein sequence ID" value="WPU64706.1"/>
    <property type="molecule type" value="Genomic_DNA"/>
</dbReference>
<evidence type="ECO:0000259" key="8">
    <source>
        <dbReference type="PROSITE" id="PS51352"/>
    </source>
</evidence>
<sequence length="259" mass="29258">MKRMMLLAAVLVVASACTSKDDLKKMIKENPEIITEAIEANPNKFIDALNNAVKAAQEGEGKRREEEEKKALEESFNKPLQAEIRSDESFRGNKDAPITLIEYSDFECPFCSRGYGTVMELMKKYEGKIRFVYKHLPLSFHPQAMPAAQYYEAIRLQSPEKAWEFHDAIYKNQRALQNGESFLKAEAKKLKVDMAKLEKDAKSEAVQKRIDADMAEAAKFGFQGTPGFLLNGVPVKGAYPTSHFDGLIEELKKRGKINI</sequence>
<protein>
    <submittedName>
        <fullName evidence="9">Thioredoxin domain-containing protein</fullName>
    </submittedName>
</protein>
<evidence type="ECO:0000256" key="1">
    <source>
        <dbReference type="ARBA" id="ARBA00005791"/>
    </source>
</evidence>
<dbReference type="PANTHER" id="PTHR13887:SF14">
    <property type="entry name" value="DISULFIDE BOND FORMATION PROTEIN D"/>
    <property type="match status" value="1"/>
</dbReference>
<keyword evidence="5" id="KW-0676">Redox-active center</keyword>
<gene>
    <name evidence="9" type="ORF">SOO65_18590</name>
</gene>
<dbReference type="PROSITE" id="PS51352">
    <property type="entry name" value="THIOREDOXIN_2"/>
    <property type="match status" value="1"/>
</dbReference>
<dbReference type="InterPro" id="IPR036249">
    <property type="entry name" value="Thioredoxin-like_sf"/>
</dbReference>
<evidence type="ECO:0000256" key="5">
    <source>
        <dbReference type="ARBA" id="ARBA00023284"/>
    </source>
</evidence>
<proteinExistence type="inferred from homology"/>
<dbReference type="InterPro" id="IPR012336">
    <property type="entry name" value="Thioredoxin-like_fold"/>
</dbReference>
<dbReference type="Pfam" id="PF13462">
    <property type="entry name" value="Thioredoxin_4"/>
    <property type="match status" value="1"/>
</dbReference>
<evidence type="ECO:0000256" key="7">
    <source>
        <dbReference type="SAM" id="MobiDB-lite"/>
    </source>
</evidence>
<organism evidence="9 10">
    <name type="scientific">Peredibacter starrii</name>
    <dbReference type="NCBI Taxonomy" id="28202"/>
    <lineage>
        <taxon>Bacteria</taxon>
        <taxon>Pseudomonadati</taxon>
        <taxon>Bdellovibrionota</taxon>
        <taxon>Bacteriovoracia</taxon>
        <taxon>Bacteriovoracales</taxon>
        <taxon>Bacteriovoracaceae</taxon>
        <taxon>Peredibacter</taxon>
    </lineage>
</organism>
<feature type="coiled-coil region" evidence="6">
    <location>
        <begin position="180"/>
        <end position="207"/>
    </location>
</feature>